<evidence type="ECO:0000313" key="3">
    <source>
        <dbReference type="EMBL" id="OUM84614.1"/>
    </source>
</evidence>
<dbReference type="EMBL" id="LZRT01000121">
    <property type="protein sequence ID" value="OUM84614.1"/>
    <property type="molecule type" value="Genomic_DNA"/>
</dbReference>
<evidence type="ECO:0008006" key="5">
    <source>
        <dbReference type="Google" id="ProtNLM"/>
    </source>
</evidence>
<proteinExistence type="predicted"/>
<sequence length="221" mass="23887">MRMRSIVIAVACMCVAFMSGCGHDPNASGMNPGKEADINLEKETGVHAGNAAAGDAKAGDANKVDGAMTDTDANAGNEADANAGNQKVSNADGLTGEHSAVEEAEKAVDLAFVKQNLKQRMSKEEVKRLFGTVYTEVYGMDDDETWRYDFGKKEGYEFHVEGNLDAVDLEGLRQGSLASQLFVSFDEKGEVKSFAYYYLGADGMIHEYRVMPDGSVKEEEI</sequence>
<dbReference type="Proteomes" id="UP000196475">
    <property type="component" value="Unassembled WGS sequence"/>
</dbReference>
<gene>
    <name evidence="3" type="ORF">BAA01_05585</name>
</gene>
<name>A0A1Y3PBN9_9BACI</name>
<evidence type="ECO:0000256" key="1">
    <source>
        <dbReference type="SAM" id="MobiDB-lite"/>
    </source>
</evidence>
<evidence type="ECO:0000256" key="2">
    <source>
        <dbReference type="SAM" id="SignalP"/>
    </source>
</evidence>
<feature type="compositionally biased region" description="Low complexity" evidence="1">
    <location>
        <begin position="64"/>
        <end position="85"/>
    </location>
</feature>
<dbReference type="PROSITE" id="PS51257">
    <property type="entry name" value="PROKAR_LIPOPROTEIN"/>
    <property type="match status" value="1"/>
</dbReference>
<accession>A0A1Y3PBN9</accession>
<protein>
    <recommendedName>
        <fullName evidence="5">Lipoprotein</fullName>
    </recommendedName>
</protein>
<comment type="caution">
    <text evidence="3">The sequence shown here is derived from an EMBL/GenBank/DDBJ whole genome shotgun (WGS) entry which is preliminary data.</text>
</comment>
<reference evidence="4" key="1">
    <citation type="submission" date="2016-06" db="EMBL/GenBank/DDBJ databases">
        <authorList>
            <person name="Nascimento L."/>
            <person name="Pereira R.V."/>
            <person name="Martins L.F."/>
            <person name="Quaggio R.B."/>
            <person name="Silva A.M."/>
            <person name="Setubal J.C."/>
        </authorList>
    </citation>
    <scope>NUCLEOTIDE SEQUENCE [LARGE SCALE GENOMIC DNA]</scope>
</reference>
<keyword evidence="2" id="KW-0732">Signal</keyword>
<feature type="region of interest" description="Disordered" evidence="1">
    <location>
        <begin position="51"/>
        <end position="96"/>
    </location>
</feature>
<feature type="chain" id="PRO_5038861644" description="Lipoprotein" evidence="2">
    <location>
        <begin position="23"/>
        <end position="221"/>
    </location>
</feature>
<dbReference type="AlphaFoldDB" id="A0A1Y3PBN9"/>
<evidence type="ECO:0000313" key="4">
    <source>
        <dbReference type="Proteomes" id="UP000196475"/>
    </source>
</evidence>
<feature type="signal peptide" evidence="2">
    <location>
        <begin position="1"/>
        <end position="22"/>
    </location>
</feature>
<organism evidence="3 4">
    <name type="scientific">Bacillus thermozeamaize</name>
    <dbReference type="NCBI Taxonomy" id="230954"/>
    <lineage>
        <taxon>Bacteria</taxon>
        <taxon>Bacillati</taxon>
        <taxon>Bacillota</taxon>
        <taxon>Bacilli</taxon>
        <taxon>Bacillales</taxon>
        <taxon>Bacillaceae</taxon>
        <taxon>Bacillus</taxon>
    </lineage>
</organism>